<accession>A0A9N9C1R9</accession>
<dbReference type="PANTHER" id="PTHR47560">
    <property type="entry name" value="EXPRESSED PROTEIN"/>
    <property type="match status" value="1"/>
</dbReference>
<sequence>MLTLAEVCPFLKPRNNVLHGFCFKIYHIPCRYYGTKIKYSTSKSKIPYKKPKILINNANNKTYDVTHKLLPLPIPLGKTILQEKKEKTKRSKVSNRQLFKQIQAPDETFREITTLNLAKPKRYRIGKYDTKVAIIAKKKLEAKLGNAEREKEEYLELPHLSFFAGAKVPSSFPPERVSEIAFVVVRTSDKPGLTQQINFYAAGTIFNLIDMPGYGFAYVNEEERLQWKNLVSLL</sequence>
<dbReference type="Proteomes" id="UP000789706">
    <property type="component" value="Unassembled WGS sequence"/>
</dbReference>
<organism evidence="1 2">
    <name type="scientific">Diversispora eburnea</name>
    <dbReference type="NCBI Taxonomy" id="1213867"/>
    <lineage>
        <taxon>Eukaryota</taxon>
        <taxon>Fungi</taxon>
        <taxon>Fungi incertae sedis</taxon>
        <taxon>Mucoromycota</taxon>
        <taxon>Glomeromycotina</taxon>
        <taxon>Glomeromycetes</taxon>
        <taxon>Diversisporales</taxon>
        <taxon>Diversisporaceae</taxon>
        <taxon>Diversispora</taxon>
    </lineage>
</organism>
<reference evidence="1" key="1">
    <citation type="submission" date="2021-06" db="EMBL/GenBank/DDBJ databases">
        <authorList>
            <person name="Kallberg Y."/>
            <person name="Tangrot J."/>
            <person name="Rosling A."/>
        </authorList>
    </citation>
    <scope>NUCLEOTIDE SEQUENCE</scope>
    <source>
        <strain evidence="1">AZ414A</strain>
    </source>
</reference>
<dbReference type="Gene3D" id="3.40.50.300">
    <property type="entry name" value="P-loop containing nucleotide triphosphate hydrolases"/>
    <property type="match status" value="1"/>
</dbReference>
<dbReference type="PANTHER" id="PTHR47560:SF1">
    <property type="entry name" value="EXPRESSED PROTEIN"/>
    <property type="match status" value="1"/>
</dbReference>
<protein>
    <submittedName>
        <fullName evidence="1">6765_t:CDS:1</fullName>
    </submittedName>
</protein>
<dbReference type="OrthoDB" id="391988at2759"/>
<keyword evidence="2" id="KW-1185">Reference proteome</keyword>
<gene>
    <name evidence="1" type="ORF">DEBURN_LOCUS8698</name>
</gene>
<proteinExistence type="predicted"/>
<dbReference type="InterPro" id="IPR027417">
    <property type="entry name" value="P-loop_NTPase"/>
</dbReference>
<dbReference type="AlphaFoldDB" id="A0A9N9C1R9"/>
<evidence type="ECO:0000313" key="2">
    <source>
        <dbReference type="Proteomes" id="UP000789706"/>
    </source>
</evidence>
<comment type="caution">
    <text evidence="1">The sequence shown here is derived from an EMBL/GenBank/DDBJ whole genome shotgun (WGS) entry which is preliminary data.</text>
</comment>
<evidence type="ECO:0000313" key="1">
    <source>
        <dbReference type="EMBL" id="CAG8583686.1"/>
    </source>
</evidence>
<dbReference type="EMBL" id="CAJVPK010001363">
    <property type="protein sequence ID" value="CAG8583686.1"/>
    <property type="molecule type" value="Genomic_DNA"/>
</dbReference>
<name>A0A9N9C1R9_9GLOM</name>